<dbReference type="PROSITE" id="PS50885">
    <property type="entry name" value="HAMP"/>
    <property type="match status" value="1"/>
</dbReference>
<keyword evidence="10" id="KW-1133">Transmembrane helix</keyword>
<keyword evidence="4" id="KW-0597">Phosphoprotein</keyword>
<dbReference type="GO" id="GO:0006355">
    <property type="term" value="P:regulation of DNA-templated transcription"/>
    <property type="evidence" value="ECO:0007669"/>
    <property type="project" value="InterPro"/>
</dbReference>
<keyword evidence="7" id="KW-0418">Kinase</keyword>
<dbReference type="PRINTS" id="PR00344">
    <property type="entry name" value="BCTRLSENSOR"/>
</dbReference>
<keyword evidence="5" id="KW-0808">Transferase</keyword>
<accession>A0A7C4A852</accession>
<dbReference type="AlphaFoldDB" id="A0A7C4A852"/>
<dbReference type="Gene3D" id="3.30.565.10">
    <property type="entry name" value="Histidine kinase-like ATPase, C-terminal domain"/>
    <property type="match status" value="1"/>
</dbReference>
<dbReference type="InterPro" id="IPR035965">
    <property type="entry name" value="PAS-like_dom_sf"/>
</dbReference>
<keyword evidence="10" id="KW-0472">Membrane</keyword>
<keyword evidence="9" id="KW-0902">Two-component regulatory system</keyword>
<evidence type="ECO:0000256" key="1">
    <source>
        <dbReference type="ARBA" id="ARBA00000085"/>
    </source>
</evidence>
<dbReference type="NCBIfam" id="TIGR00229">
    <property type="entry name" value="sensory_box"/>
    <property type="match status" value="1"/>
</dbReference>
<dbReference type="InterPro" id="IPR005467">
    <property type="entry name" value="His_kinase_dom"/>
</dbReference>
<dbReference type="PANTHER" id="PTHR43065">
    <property type="entry name" value="SENSOR HISTIDINE KINASE"/>
    <property type="match status" value="1"/>
</dbReference>
<name>A0A7C4A852_9BACT</name>
<dbReference type="InterPro" id="IPR036890">
    <property type="entry name" value="HATPase_C_sf"/>
</dbReference>
<dbReference type="SMART" id="SM00304">
    <property type="entry name" value="HAMP"/>
    <property type="match status" value="1"/>
</dbReference>
<evidence type="ECO:0000256" key="5">
    <source>
        <dbReference type="ARBA" id="ARBA00022679"/>
    </source>
</evidence>
<reference evidence="14" key="1">
    <citation type="journal article" date="2020" name="mSystems">
        <title>Genome- and Community-Level Interaction Insights into Carbon Utilization and Element Cycling Functions of Hydrothermarchaeota in Hydrothermal Sediment.</title>
        <authorList>
            <person name="Zhou Z."/>
            <person name="Liu Y."/>
            <person name="Xu W."/>
            <person name="Pan J."/>
            <person name="Luo Z.H."/>
            <person name="Li M."/>
        </authorList>
    </citation>
    <scope>NUCLEOTIDE SEQUENCE [LARGE SCALE GENOMIC DNA]</scope>
    <source>
        <strain evidence="14">SpSt-413</strain>
    </source>
</reference>
<gene>
    <name evidence="14" type="ORF">ENR59_01985</name>
</gene>
<dbReference type="SMART" id="SM00091">
    <property type="entry name" value="PAS"/>
    <property type="match status" value="1"/>
</dbReference>
<evidence type="ECO:0000256" key="9">
    <source>
        <dbReference type="ARBA" id="ARBA00023012"/>
    </source>
</evidence>
<dbReference type="Pfam" id="PF00512">
    <property type="entry name" value="HisKA"/>
    <property type="match status" value="1"/>
</dbReference>
<dbReference type="PROSITE" id="PS50109">
    <property type="entry name" value="HIS_KIN"/>
    <property type="match status" value="1"/>
</dbReference>
<dbReference type="InterPro" id="IPR003660">
    <property type="entry name" value="HAMP_dom"/>
</dbReference>
<dbReference type="InterPro" id="IPR036097">
    <property type="entry name" value="HisK_dim/P_sf"/>
</dbReference>
<keyword evidence="6" id="KW-0547">Nucleotide-binding</keyword>
<dbReference type="GO" id="GO:0005524">
    <property type="term" value="F:ATP binding"/>
    <property type="evidence" value="ECO:0007669"/>
    <property type="project" value="UniProtKB-KW"/>
</dbReference>
<dbReference type="InterPro" id="IPR013767">
    <property type="entry name" value="PAS_fold"/>
</dbReference>
<dbReference type="PROSITE" id="PS50112">
    <property type="entry name" value="PAS"/>
    <property type="match status" value="1"/>
</dbReference>
<feature type="transmembrane region" description="Helical" evidence="10">
    <location>
        <begin position="12"/>
        <end position="33"/>
    </location>
</feature>
<protein>
    <recommendedName>
        <fullName evidence="3">histidine kinase</fullName>
        <ecNumber evidence="3">2.7.13.3</ecNumber>
    </recommendedName>
</protein>
<keyword evidence="8" id="KW-0067">ATP-binding</keyword>
<dbReference type="Gene3D" id="6.10.340.10">
    <property type="match status" value="1"/>
</dbReference>
<evidence type="ECO:0000256" key="7">
    <source>
        <dbReference type="ARBA" id="ARBA00022777"/>
    </source>
</evidence>
<dbReference type="GO" id="GO:0000155">
    <property type="term" value="F:phosphorelay sensor kinase activity"/>
    <property type="evidence" value="ECO:0007669"/>
    <property type="project" value="InterPro"/>
</dbReference>
<dbReference type="Gene3D" id="1.10.287.130">
    <property type="match status" value="1"/>
</dbReference>
<dbReference type="SUPFAM" id="SSF47384">
    <property type="entry name" value="Homodimeric domain of signal transducing histidine kinase"/>
    <property type="match status" value="1"/>
</dbReference>
<keyword evidence="10" id="KW-0812">Transmembrane</keyword>
<dbReference type="SUPFAM" id="SSF55874">
    <property type="entry name" value="ATPase domain of HSP90 chaperone/DNA topoisomerase II/histidine kinase"/>
    <property type="match status" value="1"/>
</dbReference>
<evidence type="ECO:0000256" key="4">
    <source>
        <dbReference type="ARBA" id="ARBA00022553"/>
    </source>
</evidence>
<dbReference type="InterPro" id="IPR000014">
    <property type="entry name" value="PAS"/>
</dbReference>
<evidence type="ECO:0000256" key="6">
    <source>
        <dbReference type="ARBA" id="ARBA00022741"/>
    </source>
</evidence>
<evidence type="ECO:0000256" key="8">
    <source>
        <dbReference type="ARBA" id="ARBA00022840"/>
    </source>
</evidence>
<feature type="non-terminal residue" evidence="14">
    <location>
        <position position="1"/>
    </location>
</feature>
<dbReference type="EMBL" id="DSRP01000139">
    <property type="protein sequence ID" value="HGG91707.1"/>
    <property type="molecule type" value="Genomic_DNA"/>
</dbReference>
<organism evidence="14">
    <name type="scientific">Fundidesulfovibrio putealis</name>
    <dbReference type="NCBI Taxonomy" id="270496"/>
    <lineage>
        <taxon>Bacteria</taxon>
        <taxon>Pseudomonadati</taxon>
        <taxon>Thermodesulfobacteriota</taxon>
        <taxon>Desulfovibrionia</taxon>
        <taxon>Desulfovibrionales</taxon>
        <taxon>Desulfovibrionaceae</taxon>
        <taxon>Fundidesulfovibrio</taxon>
    </lineage>
</organism>
<comment type="caution">
    <text evidence="14">The sequence shown here is derived from an EMBL/GenBank/DDBJ whole genome shotgun (WGS) entry which is preliminary data.</text>
</comment>
<dbReference type="CDD" id="cd00130">
    <property type="entry name" value="PAS"/>
    <property type="match status" value="1"/>
</dbReference>
<dbReference type="Pfam" id="PF00989">
    <property type="entry name" value="PAS"/>
    <property type="match status" value="1"/>
</dbReference>
<dbReference type="PANTHER" id="PTHR43065:SF42">
    <property type="entry name" value="TWO-COMPONENT SENSOR PPRA"/>
    <property type="match status" value="1"/>
</dbReference>
<comment type="catalytic activity">
    <reaction evidence="1">
        <text>ATP + protein L-histidine = ADP + protein N-phospho-L-histidine.</text>
        <dbReference type="EC" id="2.7.13.3"/>
    </reaction>
</comment>
<dbReference type="SMART" id="SM00387">
    <property type="entry name" value="HATPase_c"/>
    <property type="match status" value="1"/>
</dbReference>
<dbReference type="SUPFAM" id="SSF55785">
    <property type="entry name" value="PYP-like sensor domain (PAS domain)"/>
    <property type="match status" value="1"/>
</dbReference>
<feature type="domain" description="HAMP" evidence="13">
    <location>
        <begin position="171"/>
        <end position="230"/>
    </location>
</feature>
<evidence type="ECO:0000259" key="11">
    <source>
        <dbReference type="PROSITE" id="PS50109"/>
    </source>
</evidence>
<proteinExistence type="predicted"/>
<dbReference type="InterPro" id="IPR003661">
    <property type="entry name" value="HisK_dim/P_dom"/>
</dbReference>
<dbReference type="SMART" id="SM00388">
    <property type="entry name" value="HisKA"/>
    <property type="match status" value="1"/>
</dbReference>
<evidence type="ECO:0000313" key="14">
    <source>
        <dbReference type="EMBL" id="HGG91707.1"/>
    </source>
</evidence>
<dbReference type="GO" id="GO:0016020">
    <property type="term" value="C:membrane"/>
    <property type="evidence" value="ECO:0007669"/>
    <property type="project" value="UniProtKB-SubCell"/>
</dbReference>
<dbReference type="InterPro" id="IPR003594">
    <property type="entry name" value="HATPase_dom"/>
</dbReference>
<dbReference type="CDD" id="cd00082">
    <property type="entry name" value="HisKA"/>
    <property type="match status" value="1"/>
</dbReference>
<dbReference type="EC" id="2.7.13.3" evidence="3"/>
<dbReference type="InterPro" id="IPR033414">
    <property type="entry name" value="Sensor_dom"/>
</dbReference>
<dbReference type="InterPro" id="IPR004358">
    <property type="entry name" value="Sig_transdc_His_kin-like_C"/>
</dbReference>
<evidence type="ECO:0000259" key="13">
    <source>
        <dbReference type="PROSITE" id="PS50885"/>
    </source>
</evidence>
<dbReference type="Gene3D" id="3.30.450.20">
    <property type="entry name" value="PAS domain"/>
    <property type="match status" value="1"/>
</dbReference>
<feature type="domain" description="Histidine kinase" evidence="11">
    <location>
        <begin position="390"/>
        <end position="636"/>
    </location>
</feature>
<dbReference type="Pfam" id="PF17149">
    <property type="entry name" value="CHASE5"/>
    <property type="match status" value="1"/>
</dbReference>
<dbReference type="Pfam" id="PF02518">
    <property type="entry name" value="HATPase_c"/>
    <property type="match status" value="1"/>
</dbReference>
<sequence>MNLPRSISHRLAWRLALCIVALSVAYTAAQVLFTLSSRNAEFLQDKDAQLEEIASANLRSLANSLWKMDDRAVALQLEGISRLPDVEMALVEAEDGTAIVAGMIRSTATMERVYPLEYDFRGGTLRLGGLRVVLGLDGARAEMRAMATAEALSAMGRTLLLVCVLLLVFYRMVARHLYRMAAYARGLTVNALEQPLTLERDRPSSPDGDELDQLAHALETMRGNIAASVRELQASNAHLLQEMERRQAAEVELRATRAFLRNIVDSMPSVLIGLSEDLSVTHWNALAARLTGVSVADALGRPLAEVFPSLIPFQEQMLRAMEQRQSVERRRLSLELDSGPELMDLVVYPLAGEHVQGVVVRLDDAAERARLEDVLVQSEKMASLGGLAAGMAHEINNPLAGVLQNAQSLGRRLDPGLPANERVARDLGLDLTLVERYLTLREIPLLLDGVRQAGERAARIVTNMLAFARRSPRKHTPQNLAAIMDEALELAGSDYDMGRRYDFRRIAIVREYQPDMPDVPCSPQEVEQVLLNLLKNAAQAMSLAPEPRPEPVIRVGVRQQEGFAVLVVGDNGPGMSEAVRRKIFEPFFTTKEQGQGTGLGLSVSYFIISQNHGGSISVESAPGRGTTFLVRLPLGGAASASSAS</sequence>
<evidence type="ECO:0000259" key="12">
    <source>
        <dbReference type="PROSITE" id="PS50112"/>
    </source>
</evidence>
<feature type="domain" description="PAS" evidence="12">
    <location>
        <begin position="256"/>
        <end position="330"/>
    </location>
</feature>
<evidence type="ECO:0000256" key="3">
    <source>
        <dbReference type="ARBA" id="ARBA00012438"/>
    </source>
</evidence>
<comment type="subcellular location">
    <subcellularLocation>
        <location evidence="2">Membrane</location>
    </subcellularLocation>
</comment>
<evidence type="ECO:0000256" key="2">
    <source>
        <dbReference type="ARBA" id="ARBA00004370"/>
    </source>
</evidence>
<evidence type="ECO:0000256" key="10">
    <source>
        <dbReference type="SAM" id="Phobius"/>
    </source>
</evidence>